<proteinExistence type="predicted"/>
<evidence type="ECO:0000313" key="2">
    <source>
        <dbReference type="EMBL" id="CAG7580533.1"/>
    </source>
</evidence>
<keyword evidence="1" id="KW-0812">Transmembrane</keyword>
<dbReference type="EMBL" id="OU342829">
    <property type="protein sequence ID" value="CAG7580533.1"/>
    <property type="molecule type" value="Genomic_DNA"/>
</dbReference>
<keyword evidence="1" id="KW-0472">Membrane</keyword>
<feature type="transmembrane region" description="Helical" evidence="1">
    <location>
        <begin position="6"/>
        <end position="33"/>
    </location>
</feature>
<protein>
    <submittedName>
        <fullName evidence="2">Uncharacterized protein</fullName>
    </submittedName>
</protein>
<gene>
    <name evidence="2" type="ORF">SLAVMIC_00463</name>
</gene>
<keyword evidence="1" id="KW-1133">Transmembrane helix</keyword>
<reference evidence="2" key="1">
    <citation type="submission" date="2021-06" db="EMBL/GenBank/DDBJ databases">
        <authorList>
            <person name="Gannon L."/>
            <person name="Redgwell R T."/>
            <person name="Michniewski S."/>
            <person name="Harrison D C."/>
            <person name="Millard A."/>
        </authorList>
    </citation>
    <scope>NUCLEOTIDE SEQUENCE</scope>
</reference>
<evidence type="ECO:0000256" key="1">
    <source>
        <dbReference type="SAM" id="Phobius"/>
    </source>
</evidence>
<organism evidence="2">
    <name type="scientific">uncultured marine phage</name>
    <dbReference type="NCBI Taxonomy" id="707152"/>
    <lineage>
        <taxon>Viruses</taxon>
        <taxon>environmental samples</taxon>
    </lineage>
</organism>
<sequence length="163" mass="19582">MSDPSFLFLVCYLAIGGVLLFAIITTTIAIVIYRKDYFFLIKFMRNMKKMKGYNVETSYTSGVSNRTFVDSKKHYFSFNGKKMYHIIDRLYTYEFIFYNKGNIKELKLPKIPEFFLEYHKHKIQKRIKKCKIKTINWRDLNKEINSQAIISNREDRLKKLLDD</sequence>
<name>A0A8D9FR36_9VIRU</name>
<accession>A0A8D9FR36</accession>